<comment type="caution">
    <text evidence="1">The sequence shown here is derived from an EMBL/GenBank/DDBJ whole genome shotgun (WGS) entry which is preliminary data.</text>
</comment>
<gene>
    <name evidence="1" type="ORF">CIT292_07380</name>
</gene>
<accession>D4BA88</accession>
<dbReference type="AlphaFoldDB" id="D4BA88"/>
<sequence>MRRNACRISTVLLIDYDPVRDCIVINRNMGLAVGWGILYISNG</sequence>
<dbReference type="HOGENOM" id="CLU_3231501_0_0_6"/>
<protein>
    <submittedName>
        <fullName evidence="1">Uncharacterized protein</fullName>
    </submittedName>
</protein>
<dbReference type="EMBL" id="ABWL02000006">
    <property type="protein sequence ID" value="EFE09099.1"/>
    <property type="molecule type" value="Genomic_DNA"/>
</dbReference>
<evidence type="ECO:0000313" key="2">
    <source>
        <dbReference type="Proteomes" id="UP000003880"/>
    </source>
</evidence>
<reference evidence="1 2" key="1">
    <citation type="submission" date="2010-02" db="EMBL/GenBank/DDBJ databases">
        <authorList>
            <person name="Weinstock G."/>
            <person name="Sodergren E."/>
            <person name="Clifton S."/>
            <person name="Fulton L."/>
            <person name="Fulton B."/>
            <person name="Courtney L."/>
            <person name="Fronick C."/>
            <person name="Harrison M."/>
            <person name="Strong C."/>
            <person name="Farmer C."/>
            <person name="Delahaunty K."/>
            <person name="Markovic C."/>
            <person name="Hall O."/>
            <person name="Minx P."/>
            <person name="Tomlinson C."/>
            <person name="Mitreva M."/>
            <person name="Nelson J."/>
            <person name="Hou S."/>
            <person name="Wollam A."/>
            <person name="Pepin K.H."/>
            <person name="Johnson M."/>
            <person name="Bhonagiri V."/>
            <person name="Zhang X."/>
            <person name="Suruliraj S."/>
            <person name="Warren W."/>
            <person name="Chinwalla A."/>
            <person name="Mardis E.R."/>
            <person name="Wilson R.K."/>
        </authorList>
    </citation>
    <scope>NUCLEOTIDE SEQUENCE [LARGE SCALE GENOMIC DNA]</scope>
    <source>
        <strain evidence="1 2">ATCC 29220</strain>
    </source>
</reference>
<dbReference type="Proteomes" id="UP000003880">
    <property type="component" value="Unassembled WGS sequence"/>
</dbReference>
<proteinExistence type="predicted"/>
<name>D4BA88_9ENTR</name>
<evidence type="ECO:0000313" key="1">
    <source>
        <dbReference type="EMBL" id="EFE09099.1"/>
    </source>
</evidence>
<organism evidence="1 2">
    <name type="scientific">Citrobacter youngae ATCC 29220</name>
    <dbReference type="NCBI Taxonomy" id="500640"/>
    <lineage>
        <taxon>Bacteria</taxon>
        <taxon>Pseudomonadati</taxon>
        <taxon>Pseudomonadota</taxon>
        <taxon>Gammaproteobacteria</taxon>
        <taxon>Enterobacterales</taxon>
        <taxon>Enterobacteriaceae</taxon>
        <taxon>Citrobacter</taxon>
        <taxon>Citrobacter freundii complex</taxon>
    </lineage>
</organism>